<reference evidence="1 2" key="1">
    <citation type="journal article" date="2023" name="Plant Dis.">
        <title>First Report of Diplodia intermedia Causing Canker and Dieback Diseases on Apple Trees in Canada.</title>
        <authorList>
            <person name="Ellouze W."/>
            <person name="Ilyukhin E."/>
            <person name="Sulman M."/>
            <person name="Ali S."/>
        </authorList>
    </citation>
    <scope>NUCLEOTIDE SEQUENCE [LARGE SCALE GENOMIC DNA]</scope>
    <source>
        <strain evidence="1 2">M45-28</strain>
    </source>
</reference>
<evidence type="ECO:0000313" key="2">
    <source>
        <dbReference type="Proteomes" id="UP001521184"/>
    </source>
</evidence>
<name>A0ABR3TCQ0_9PEZI</name>
<keyword evidence="2" id="KW-1185">Reference proteome</keyword>
<accession>A0ABR3TCQ0</accession>
<proteinExistence type="predicted"/>
<organism evidence="1 2">
    <name type="scientific">Diplodia intermedia</name>
    <dbReference type="NCBI Taxonomy" id="856260"/>
    <lineage>
        <taxon>Eukaryota</taxon>
        <taxon>Fungi</taxon>
        <taxon>Dikarya</taxon>
        <taxon>Ascomycota</taxon>
        <taxon>Pezizomycotina</taxon>
        <taxon>Dothideomycetes</taxon>
        <taxon>Dothideomycetes incertae sedis</taxon>
        <taxon>Botryosphaeriales</taxon>
        <taxon>Botryosphaeriaceae</taxon>
        <taxon>Diplodia</taxon>
    </lineage>
</organism>
<dbReference type="EMBL" id="JAKEKT020000090">
    <property type="protein sequence ID" value="KAL1637333.1"/>
    <property type="molecule type" value="Genomic_DNA"/>
</dbReference>
<protein>
    <submittedName>
        <fullName evidence="1">Uncharacterized protein</fullName>
    </submittedName>
</protein>
<comment type="caution">
    <text evidence="1">The sequence shown here is derived from an EMBL/GenBank/DDBJ whole genome shotgun (WGS) entry which is preliminary data.</text>
</comment>
<sequence length="127" mass="14085">MAAAEARLFTFPRNADVIKSQSMPQVTPGWVNITRKHWDLTSSPNVPHFDQQAPAFPAGVSADAPQAREYYALAEKLAPFWPSAIAIFLTVQLKKSVGNDAEFAKYKAMVEEGLKAGVCEMDEWEEL</sequence>
<gene>
    <name evidence="1" type="ORF">SLS58_009342</name>
</gene>
<dbReference type="Proteomes" id="UP001521184">
    <property type="component" value="Unassembled WGS sequence"/>
</dbReference>
<evidence type="ECO:0000313" key="1">
    <source>
        <dbReference type="EMBL" id="KAL1637333.1"/>
    </source>
</evidence>